<dbReference type="EMBL" id="JWZX01000731">
    <property type="protein sequence ID" value="KOO35843.1"/>
    <property type="molecule type" value="Genomic_DNA"/>
</dbReference>
<dbReference type="AlphaFoldDB" id="A0A0M0KBP9"/>
<comment type="similarity">
    <text evidence="1">Belongs to the protein kinase superfamily. ADCK protein kinase family.</text>
</comment>
<evidence type="ECO:0000256" key="1">
    <source>
        <dbReference type="ARBA" id="ARBA00009670"/>
    </source>
</evidence>
<keyword evidence="7" id="KW-1185">Reference proteome</keyword>
<proteinExistence type="inferred from homology"/>
<dbReference type="InterPro" id="IPR011009">
    <property type="entry name" value="Kinase-like_dom_sf"/>
</dbReference>
<dbReference type="Proteomes" id="UP000037460">
    <property type="component" value="Unassembled WGS sequence"/>
</dbReference>
<dbReference type="OrthoDB" id="201153at2759"/>
<dbReference type="CDD" id="cd13970">
    <property type="entry name" value="ABC1_ADCK3"/>
    <property type="match status" value="1"/>
</dbReference>
<dbReference type="InterPro" id="IPR034646">
    <property type="entry name" value="ADCK3_dom"/>
</dbReference>
<dbReference type="SUPFAM" id="SSF56112">
    <property type="entry name" value="Protein kinase-like (PK-like)"/>
    <property type="match status" value="1"/>
</dbReference>
<gene>
    <name evidence="6" type="ORF">Ctob_010183</name>
</gene>
<keyword evidence="3" id="KW-0547">Nucleotide-binding</keyword>
<dbReference type="InterPro" id="IPR004147">
    <property type="entry name" value="ABC1_dom"/>
</dbReference>
<dbReference type="GO" id="GO:0005524">
    <property type="term" value="F:ATP binding"/>
    <property type="evidence" value="ECO:0007669"/>
    <property type="project" value="UniProtKB-KW"/>
</dbReference>
<evidence type="ECO:0000256" key="4">
    <source>
        <dbReference type="ARBA" id="ARBA00022840"/>
    </source>
</evidence>
<accession>A0A0M0KBP9</accession>
<dbReference type="PANTHER" id="PTHR43851:SF3">
    <property type="entry name" value="COENZYME Q8"/>
    <property type="match status" value="1"/>
</dbReference>
<evidence type="ECO:0000256" key="2">
    <source>
        <dbReference type="ARBA" id="ARBA00022679"/>
    </source>
</evidence>
<protein>
    <submittedName>
        <fullName evidence="6">Chaperone activity of bc1 complex-mitochondrial-like protein</fullName>
    </submittedName>
</protein>
<dbReference type="GO" id="GO:0016740">
    <property type="term" value="F:transferase activity"/>
    <property type="evidence" value="ECO:0007669"/>
    <property type="project" value="UniProtKB-KW"/>
</dbReference>
<keyword evidence="4" id="KW-0067">ATP-binding</keyword>
<feature type="domain" description="ABC1 atypical kinase-like" evidence="5">
    <location>
        <begin position="21"/>
        <end position="254"/>
    </location>
</feature>
<evidence type="ECO:0000313" key="6">
    <source>
        <dbReference type="EMBL" id="KOO35843.1"/>
    </source>
</evidence>
<dbReference type="GO" id="GO:0006744">
    <property type="term" value="P:ubiquinone biosynthetic process"/>
    <property type="evidence" value="ECO:0007669"/>
    <property type="project" value="TreeGrafter"/>
</dbReference>
<keyword evidence="2" id="KW-0808">Transferase</keyword>
<reference evidence="7" key="1">
    <citation type="journal article" date="2015" name="PLoS Genet.">
        <title>Genome Sequence and Transcriptome Analyses of Chrysochromulina tobin: Metabolic Tools for Enhanced Algal Fitness in the Prominent Order Prymnesiales (Haptophyceae).</title>
        <authorList>
            <person name="Hovde B.T."/>
            <person name="Deodato C.R."/>
            <person name="Hunsperger H.M."/>
            <person name="Ryken S.A."/>
            <person name="Yost W."/>
            <person name="Jha R.K."/>
            <person name="Patterson J."/>
            <person name="Monnat R.J. Jr."/>
            <person name="Barlow S.B."/>
            <person name="Starkenburg S.R."/>
            <person name="Cattolico R.A."/>
        </authorList>
    </citation>
    <scope>NUCLEOTIDE SEQUENCE</scope>
    <source>
        <strain evidence="7">CCMP291</strain>
    </source>
</reference>
<sequence length="383" mass="42871">MLSFNDADVLPPALRVAMERVRDGADWMPARQLEETLRSELGDGWRSQLVSFEPIPIASASIGQVHRAVLEDGRTVAIKVQYPGVADSIRSDLWSMKQLIYYTGLVPPGLFLDRILEVAQRELLQECDYVNEATATRRFKRLMAPYPEFAVPAVVQSLSSQRVLTTEWMEGLSIDRAAKGTMTSAERDRVGSRLLWLSLTELFTFRFMQTDPNWSNFLYAPRTRQLSLIDFGACQSYDPQFVDSYLRLVMACAEGASGAPGAREAILHHSHELGFLTGKEGRTMLDAQYDAAVLVGSPFARDAQPFDFGKQDISKRIAKDVATMIKERLTPPREEIYTLHRRLNGCFQLAARVGARIDAREILLSVHGAHQWHVDAPVESGAA</sequence>
<name>A0A0M0KBP9_9EUKA</name>
<dbReference type="InterPro" id="IPR051409">
    <property type="entry name" value="Atypical_kinase_ADCK"/>
</dbReference>
<dbReference type="PANTHER" id="PTHR43851">
    <property type="match status" value="1"/>
</dbReference>
<evidence type="ECO:0000313" key="7">
    <source>
        <dbReference type="Proteomes" id="UP000037460"/>
    </source>
</evidence>
<evidence type="ECO:0000256" key="3">
    <source>
        <dbReference type="ARBA" id="ARBA00022741"/>
    </source>
</evidence>
<dbReference type="Pfam" id="PF03109">
    <property type="entry name" value="ABC1"/>
    <property type="match status" value="1"/>
</dbReference>
<organism evidence="6 7">
    <name type="scientific">Chrysochromulina tobinii</name>
    <dbReference type="NCBI Taxonomy" id="1460289"/>
    <lineage>
        <taxon>Eukaryota</taxon>
        <taxon>Haptista</taxon>
        <taxon>Haptophyta</taxon>
        <taxon>Prymnesiophyceae</taxon>
        <taxon>Prymnesiales</taxon>
        <taxon>Chrysochromulinaceae</taxon>
        <taxon>Chrysochromulina</taxon>
    </lineage>
</organism>
<evidence type="ECO:0000259" key="5">
    <source>
        <dbReference type="Pfam" id="PF03109"/>
    </source>
</evidence>
<comment type="caution">
    <text evidence="6">The sequence shown here is derived from an EMBL/GenBank/DDBJ whole genome shotgun (WGS) entry which is preliminary data.</text>
</comment>